<dbReference type="PANTHER" id="PTHR43080:SF29">
    <property type="entry name" value="OS02G0818000 PROTEIN"/>
    <property type="match status" value="1"/>
</dbReference>
<dbReference type="SUPFAM" id="SSF54631">
    <property type="entry name" value="CBS-domain pair"/>
    <property type="match status" value="1"/>
</dbReference>
<protein>
    <submittedName>
        <fullName evidence="5">CBS domain-containing protein</fullName>
    </submittedName>
</protein>
<sequence length="223" mass="23705">MHHRTVEDLMTHGVVRVRRDTLFKDIVRTLADHDVTAVPVVDDLGRPVGVVSEADLLRAVAGRSDPAGLLPQLHPEGPEEVSDGATAEELMTAPPVCARPGWSVVEAARTMDAHKVKRLPVVDETGVLTGIVSRGDLLRIFLRRDEAIREEIAADVLVRTLGLSPADLSVTVRDGRVALKGTVEARSLVPVIERLCRGVDGVVSVSADITGPAGDPGGPSGHR</sequence>
<dbReference type="InterPro" id="IPR017080">
    <property type="entry name" value="UCP036990_CBS_BON"/>
</dbReference>
<feature type="domain" description="CBS" evidence="4">
    <location>
        <begin position="91"/>
        <end position="151"/>
    </location>
</feature>
<dbReference type="Gene3D" id="3.30.1340.30">
    <property type="match status" value="1"/>
</dbReference>
<keyword evidence="1 2" id="KW-0129">CBS domain</keyword>
<dbReference type="PIRSF" id="PIRSF036990">
    <property type="entry name" value="UCP036990_CBS_BON"/>
    <property type="match status" value="1"/>
</dbReference>
<dbReference type="Pfam" id="PF00571">
    <property type="entry name" value="CBS"/>
    <property type="match status" value="2"/>
</dbReference>
<evidence type="ECO:0000256" key="1">
    <source>
        <dbReference type="ARBA" id="ARBA00023122"/>
    </source>
</evidence>
<proteinExistence type="predicted"/>
<evidence type="ECO:0000259" key="4">
    <source>
        <dbReference type="PROSITE" id="PS51371"/>
    </source>
</evidence>
<dbReference type="InterPro" id="IPR046342">
    <property type="entry name" value="CBS_dom_sf"/>
</dbReference>
<feature type="domain" description="CBS" evidence="4">
    <location>
        <begin position="10"/>
        <end position="67"/>
    </location>
</feature>
<dbReference type="Proteomes" id="UP001601197">
    <property type="component" value="Unassembled WGS sequence"/>
</dbReference>
<evidence type="ECO:0000313" key="5">
    <source>
        <dbReference type="EMBL" id="MFE9171751.1"/>
    </source>
</evidence>
<gene>
    <name evidence="5" type="ORF">ACFYNZ_19965</name>
</gene>
<accession>A0ABW6KV63</accession>
<dbReference type="InterPro" id="IPR007055">
    <property type="entry name" value="BON_dom"/>
</dbReference>
<comment type="caution">
    <text evidence="5">The sequence shown here is derived from an EMBL/GenBank/DDBJ whole genome shotgun (WGS) entry which is preliminary data.</text>
</comment>
<name>A0ABW6KV63_9ACTN</name>
<dbReference type="SMART" id="SM00116">
    <property type="entry name" value="CBS"/>
    <property type="match status" value="2"/>
</dbReference>
<organism evidence="5 6">
    <name type="scientific">Streptomyces kebangsaanensis</name>
    <dbReference type="NCBI Taxonomy" id="864058"/>
    <lineage>
        <taxon>Bacteria</taxon>
        <taxon>Bacillati</taxon>
        <taxon>Actinomycetota</taxon>
        <taxon>Actinomycetes</taxon>
        <taxon>Kitasatosporales</taxon>
        <taxon>Streptomycetaceae</taxon>
        <taxon>Streptomyces</taxon>
    </lineage>
</organism>
<dbReference type="InterPro" id="IPR000644">
    <property type="entry name" value="CBS_dom"/>
</dbReference>
<dbReference type="RefSeq" id="WP_388348856.1">
    <property type="nucleotide sequence ID" value="NZ_JBIAFJ010000017.1"/>
</dbReference>
<dbReference type="Gene3D" id="3.10.580.10">
    <property type="entry name" value="CBS-domain"/>
    <property type="match status" value="1"/>
</dbReference>
<dbReference type="EMBL" id="JBIAFJ010000017">
    <property type="protein sequence ID" value="MFE9171751.1"/>
    <property type="molecule type" value="Genomic_DNA"/>
</dbReference>
<keyword evidence="6" id="KW-1185">Reference proteome</keyword>
<reference evidence="5 6" key="1">
    <citation type="submission" date="2024-10" db="EMBL/GenBank/DDBJ databases">
        <title>The Natural Products Discovery Center: Release of the First 8490 Sequenced Strains for Exploring Actinobacteria Biosynthetic Diversity.</title>
        <authorList>
            <person name="Kalkreuter E."/>
            <person name="Kautsar S.A."/>
            <person name="Yang D."/>
            <person name="Bader C.D."/>
            <person name="Teijaro C.N."/>
            <person name="Fluegel L."/>
            <person name="Davis C.M."/>
            <person name="Simpson J.R."/>
            <person name="Lauterbach L."/>
            <person name="Steele A.D."/>
            <person name="Gui C."/>
            <person name="Meng S."/>
            <person name="Li G."/>
            <person name="Viehrig K."/>
            <person name="Ye F."/>
            <person name="Su P."/>
            <person name="Kiefer A.F."/>
            <person name="Nichols A."/>
            <person name="Cepeda A.J."/>
            <person name="Yan W."/>
            <person name="Fan B."/>
            <person name="Jiang Y."/>
            <person name="Adhikari A."/>
            <person name="Zheng C.-J."/>
            <person name="Schuster L."/>
            <person name="Cowan T.M."/>
            <person name="Smanski M.J."/>
            <person name="Chevrette M.G."/>
            <person name="De Carvalho L.P.S."/>
            <person name="Shen B."/>
        </authorList>
    </citation>
    <scope>NUCLEOTIDE SEQUENCE [LARGE SCALE GENOMIC DNA]</scope>
    <source>
        <strain evidence="5 6">NPDC007147</strain>
    </source>
</reference>
<dbReference type="PANTHER" id="PTHR43080">
    <property type="entry name" value="CBS DOMAIN-CONTAINING PROTEIN CBSX3, MITOCHONDRIAL"/>
    <property type="match status" value="1"/>
</dbReference>
<evidence type="ECO:0000313" key="6">
    <source>
        <dbReference type="Proteomes" id="UP001601197"/>
    </source>
</evidence>
<evidence type="ECO:0000259" key="3">
    <source>
        <dbReference type="PROSITE" id="PS50914"/>
    </source>
</evidence>
<evidence type="ECO:0000256" key="2">
    <source>
        <dbReference type="PROSITE-ProRule" id="PRU00703"/>
    </source>
</evidence>
<dbReference type="PROSITE" id="PS50914">
    <property type="entry name" value="BON"/>
    <property type="match status" value="1"/>
</dbReference>
<dbReference type="CDD" id="cd04586">
    <property type="entry name" value="CBS_pair_BON_assoc"/>
    <property type="match status" value="1"/>
</dbReference>
<dbReference type="Pfam" id="PF04972">
    <property type="entry name" value="BON"/>
    <property type="match status" value="1"/>
</dbReference>
<dbReference type="PROSITE" id="PS51371">
    <property type="entry name" value="CBS"/>
    <property type="match status" value="2"/>
</dbReference>
<dbReference type="InterPro" id="IPR051257">
    <property type="entry name" value="Diverse_CBS-Domain"/>
</dbReference>
<feature type="domain" description="BON" evidence="3">
    <location>
        <begin position="145"/>
        <end position="213"/>
    </location>
</feature>